<feature type="disulfide bond" evidence="12">
    <location>
        <begin position="589"/>
        <end position="653"/>
    </location>
</feature>
<feature type="disulfide bond" evidence="12">
    <location>
        <begin position="386"/>
        <end position="450"/>
    </location>
</feature>
<evidence type="ECO:0000256" key="14">
    <source>
        <dbReference type="SAM" id="SignalP"/>
    </source>
</evidence>
<feature type="compositionally biased region" description="Low complexity" evidence="13">
    <location>
        <begin position="679"/>
        <end position="694"/>
    </location>
</feature>
<keyword evidence="7" id="KW-0677">Repeat</keyword>
<keyword evidence="17" id="KW-1185">Reference proteome</keyword>
<dbReference type="PANTHER" id="PTHR19331">
    <property type="entry name" value="SCAVENGER RECEPTOR DOMAIN-CONTAINING"/>
    <property type="match status" value="1"/>
</dbReference>
<dbReference type="PROSITE" id="PS50287">
    <property type="entry name" value="SRCR_2"/>
    <property type="match status" value="6"/>
</dbReference>
<dbReference type="GO" id="GO:0005576">
    <property type="term" value="C:extracellular region"/>
    <property type="evidence" value="ECO:0007669"/>
    <property type="project" value="UniProtKB-SubCell"/>
</dbReference>
<feature type="disulfide bond" evidence="12">
    <location>
        <begin position="501"/>
        <end position="562"/>
    </location>
</feature>
<feature type="chain" id="PRO_5041942706" description="SRCR domain-containing protein" evidence="14">
    <location>
        <begin position="20"/>
        <end position="711"/>
    </location>
</feature>
<name>A0AAE0QC91_9TELE</name>
<evidence type="ECO:0000256" key="8">
    <source>
        <dbReference type="ARBA" id="ARBA00022989"/>
    </source>
</evidence>
<feature type="disulfide bond" evidence="12">
    <location>
        <begin position="633"/>
        <end position="643"/>
    </location>
</feature>
<dbReference type="GO" id="GO:0005737">
    <property type="term" value="C:cytoplasm"/>
    <property type="evidence" value="ECO:0007669"/>
    <property type="project" value="UniProtKB-ARBA"/>
</dbReference>
<dbReference type="PROSITE" id="PS00420">
    <property type="entry name" value="SRCR_1"/>
    <property type="match status" value="1"/>
</dbReference>
<dbReference type="EMBL" id="JAUCMX010000018">
    <property type="protein sequence ID" value="KAK3517741.1"/>
    <property type="molecule type" value="Genomic_DNA"/>
</dbReference>
<dbReference type="FunFam" id="3.10.250.10:FF:000009">
    <property type="entry name" value="WC1"/>
    <property type="match status" value="1"/>
</dbReference>
<dbReference type="Proteomes" id="UP001274896">
    <property type="component" value="Unassembled WGS sequence"/>
</dbReference>
<feature type="domain" description="SRCR" evidence="15">
    <location>
        <begin position="127"/>
        <end position="228"/>
    </location>
</feature>
<dbReference type="SMART" id="SM00202">
    <property type="entry name" value="SR"/>
    <property type="match status" value="6"/>
</dbReference>
<keyword evidence="11" id="KW-0325">Glycoprotein</keyword>
<feature type="disulfide bond" evidence="12">
    <location>
        <begin position="91"/>
        <end position="101"/>
    </location>
</feature>
<evidence type="ECO:0000313" key="17">
    <source>
        <dbReference type="Proteomes" id="UP001274896"/>
    </source>
</evidence>
<dbReference type="Gene3D" id="3.10.250.10">
    <property type="entry name" value="SRCR-like domain"/>
    <property type="match status" value="6"/>
</dbReference>
<sequence length="711" mass="76916">MEICLTFILLSSTLTLTAADSVRLVNGGSRCAGRVEVLHDGQWGTVCGDDWDKVDAAVVCRELRCGEAVNAVGSVHFGEGSGTIWMDDVDCSGSESTLKNCSSRGWGESNCNHGEDAGVICSGHRMPRLTAGPHQCSGRVEVFHGGSWSTVCDADFDQQDAEVVCRELGCGFPVEVLGSAAFGRGEGQVWKEELQCRGNESDISICPTSSSLKHSDCSHDNDVGLICSEAGLVKGPDFCSGRVALQYLRSSMAFHEGRVQLSGGSECQGEVEIYFRQDWRRVLLDLWSLSEASVLCRQLGCGSVLNYRSSPSTTEHKHMCVTGFSCSGEAHLGNCSSAQAEPVNCSSGEQLYITCSDPHSIRLVGSGGDCAGRLEVFHSGLWGTVCDDSWDIKDAQVVCRQLQCGVALSTHIPAWFGPGTGSIWLNEVEYEGNETSLWNCRFQLCEEGECGHHEDIGVVCSEFKEIRLTEGCEGSLEVFYNGTWGNVCHNQMEQETADMVCRELNCGRNKLLDSARARVQSAPNWLDELKCRKHDSNLWQCPSSPWGQNRCDNRDEVACITCTGELSGGKGSCSGRLEVYHNSTWGSVCDDQWNIRNAQVVCRQLGCGSALSADRKVLSGSGEGTIWLNRVKCRGDEIHLWDCHHSLKKHTDCSHAGVTCADISTVSTATPTAITITTTTPTVTSGRPARPARPLRGSNPDLRGAARSSTP</sequence>
<dbReference type="AlphaFoldDB" id="A0AAE0QC91"/>
<evidence type="ECO:0000313" key="16">
    <source>
        <dbReference type="EMBL" id="KAK3517741.1"/>
    </source>
</evidence>
<keyword evidence="8" id="KW-1133">Transmembrane helix</keyword>
<dbReference type="SUPFAM" id="SSF56487">
    <property type="entry name" value="SRCR-like"/>
    <property type="match status" value="6"/>
</dbReference>
<evidence type="ECO:0000256" key="5">
    <source>
        <dbReference type="ARBA" id="ARBA00022692"/>
    </source>
</evidence>
<evidence type="ECO:0000256" key="6">
    <source>
        <dbReference type="ARBA" id="ARBA00022729"/>
    </source>
</evidence>
<evidence type="ECO:0000256" key="1">
    <source>
        <dbReference type="ARBA" id="ARBA00004251"/>
    </source>
</evidence>
<accession>A0AAE0QC91</accession>
<keyword evidence="4" id="KW-0964">Secreted</keyword>
<comment type="caution">
    <text evidence="16">The sequence shown here is derived from an EMBL/GenBank/DDBJ whole genome shotgun (WGS) entry which is preliminary data.</text>
</comment>
<dbReference type="InterPro" id="IPR036772">
    <property type="entry name" value="SRCR-like_dom_sf"/>
</dbReference>
<dbReference type="FunFam" id="3.10.250.10:FF:000012">
    <property type="entry name" value="CD163 molecule like 1"/>
    <property type="match status" value="1"/>
</dbReference>
<evidence type="ECO:0000256" key="3">
    <source>
        <dbReference type="ARBA" id="ARBA00022475"/>
    </source>
</evidence>
<evidence type="ECO:0000256" key="13">
    <source>
        <dbReference type="SAM" id="MobiDB-lite"/>
    </source>
</evidence>
<evidence type="ECO:0000256" key="9">
    <source>
        <dbReference type="ARBA" id="ARBA00023136"/>
    </source>
</evidence>
<dbReference type="InterPro" id="IPR001190">
    <property type="entry name" value="SRCR"/>
</dbReference>
<feature type="disulfide bond" evidence="12">
    <location>
        <begin position="531"/>
        <end position="541"/>
    </location>
</feature>
<feature type="signal peptide" evidence="14">
    <location>
        <begin position="1"/>
        <end position="19"/>
    </location>
</feature>
<feature type="disulfide bond" evidence="12">
    <location>
        <begin position="60"/>
        <end position="121"/>
    </location>
</feature>
<protein>
    <recommendedName>
        <fullName evidence="15">SRCR domain-containing protein</fullName>
    </recommendedName>
</protein>
<organism evidence="16 17">
    <name type="scientific">Hemibagrus guttatus</name>
    <dbReference type="NCBI Taxonomy" id="175788"/>
    <lineage>
        <taxon>Eukaryota</taxon>
        <taxon>Metazoa</taxon>
        <taxon>Chordata</taxon>
        <taxon>Craniata</taxon>
        <taxon>Vertebrata</taxon>
        <taxon>Euteleostomi</taxon>
        <taxon>Actinopterygii</taxon>
        <taxon>Neopterygii</taxon>
        <taxon>Teleostei</taxon>
        <taxon>Ostariophysi</taxon>
        <taxon>Siluriformes</taxon>
        <taxon>Bagridae</taxon>
        <taxon>Hemibagrus</taxon>
    </lineage>
</organism>
<gene>
    <name evidence="16" type="ORF">QTP70_017699</name>
</gene>
<comment type="subcellular location">
    <subcellularLocation>
        <location evidence="1">Cell membrane</location>
        <topology evidence="1">Single-pass type I membrane protein</topology>
    </subcellularLocation>
    <subcellularLocation>
        <location evidence="2">Secreted</location>
    </subcellularLocation>
</comment>
<keyword evidence="3" id="KW-1003">Cell membrane</keyword>
<feature type="domain" description="SRCR" evidence="15">
    <location>
        <begin position="259"/>
        <end position="356"/>
    </location>
</feature>
<feature type="disulfide bond" evidence="12">
    <location>
        <begin position="47"/>
        <end position="111"/>
    </location>
</feature>
<feature type="domain" description="SRCR" evidence="15">
    <location>
        <begin position="22"/>
        <end position="122"/>
    </location>
</feature>
<keyword evidence="5" id="KW-0812">Transmembrane</keyword>
<feature type="domain" description="SRCR" evidence="15">
    <location>
        <begin position="361"/>
        <end position="461"/>
    </location>
</feature>
<feature type="disulfide bond" evidence="12">
    <location>
        <begin position="399"/>
        <end position="460"/>
    </location>
</feature>
<dbReference type="FunFam" id="3.10.250.10:FF:000006">
    <property type="entry name" value="neurotrypsin isoform X2"/>
    <property type="match status" value="1"/>
</dbReference>
<reference evidence="16" key="1">
    <citation type="submission" date="2023-06" db="EMBL/GenBank/DDBJ databases">
        <title>Male Hemibagrus guttatus genome.</title>
        <authorList>
            <person name="Bian C."/>
        </authorList>
    </citation>
    <scope>NUCLEOTIDE SEQUENCE</scope>
    <source>
        <strain evidence="16">Male_cb2023</strain>
        <tissue evidence="16">Muscle</tissue>
    </source>
</reference>
<dbReference type="Pfam" id="PF00530">
    <property type="entry name" value="SRCR"/>
    <property type="match status" value="6"/>
</dbReference>
<comment type="caution">
    <text evidence="12">Lacks conserved residue(s) required for the propagation of feature annotation.</text>
</comment>
<dbReference type="FunFam" id="3.10.250.10:FF:000002">
    <property type="entry name" value="Scavenger receptor cysteine-rich type 1 protein M130"/>
    <property type="match status" value="2"/>
</dbReference>
<feature type="domain" description="SRCR" evidence="15">
    <location>
        <begin position="466"/>
        <end position="563"/>
    </location>
</feature>
<keyword evidence="10 12" id="KW-1015">Disulfide bond</keyword>
<dbReference type="FunFam" id="3.10.250.10:FF:000004">
    <property type="entry name" value="Scavenger receptor cysteine-rich type 1 protein M130"/>
    <property type="match status" value="1"/>
</dbReference>
<evidence type="ECO:0000256" key="11">
    <source>
        <dbReference type="ARBA" id="ARBA00023180"/>
    </source>
</evidence>
<evidence type="ECO:0000256" key="12">
    <source>
        <dbReference type="PROSITE-ProRule" id="PRU00196"/>
    </source>
</evidence>
<proteinExistence type="predicted"/>
<dbReference type="PRINTS" id="PR00258">
    <property type="entry name" value="SPERACTRCPTR"/>
</dbReference>
<feature type="disulfide bond" evidence="12">
    <location>
        <begin position="196"/>
        <end position="206"/>
    </location>
</feature>
<evidence type="ECO:0000256" key="4">
    <source>
        <dbReference type="ARBA" id="ARBA00022525"/>
    </source>
</evidence>
<evidence type="ECO:0000256" key="2">
    <source>
        <dbReference type="ARBA" id="ARBA00004613"/>
    </source>
</evidence>
<keyword evidence="9" id="KW-0472">Membrane</keyword>
<evidence type="ECO:0000256" key="7">
    <source>
        <dbReference type="ARBA" id="ARBA00022737"/>
    </source>
</evidence>
<feature type="domain" description="SRCR" evidence="15">
    <location>
        <begin position="564"/>
        <end position="661"/>
    </location>
</feature>
<evidence type="ECO:0000256" key="10">
    <source>
        <dbReference type="ARBA" id="ARBA00023157"/>
    </source>
</evidence>
<keyword evidence="6 14" id="KW-0732">Signal</keyword>
<evidence type="ECO:0000259" key="15">
    <source>
        <dbReference type="PROSITE" id="PS50287"/>
    </source>
</evidence>
<dbReference type="PANTHER" id="PTHR19331:SF468">
    <property type="entry name" value="SCAVENGER RECEPTOR CYSTEINE-RICH TYPE 1 PROTEIN M160"/>
    <property type="match status" value="1"/>
</dbReference>
<feature type="region of interest" description="Disordered" evidence="13">
    <location>
        <begin position="679"/>
        <end position="711"/>
    </location>
</feature>
<dbReference type="GO" id="GO:0005886">
    <property type="term" value="C:plasma membrane"/>
    <property type="evidence" value="ECO:0007669"/>
    <property type="project" value="UniProtKB-SubCell"/>
</dbReference>